<proteinExistence type="predicted"/>
<protein>
    <submittedName>
        <fullName evidence="2">Uncharacterized protein</fullName>
    </submittedName>
</protein>
<feature type="compositionally biased region" description="Acidic residues" evidence="1">
    <location>
        <begin position="159"/>
        <end position="171"/>
    </location>
</feature>
<reference evidence="2" key="1">
    <citation type="submission" date="2016-06" db="EMBL/GenBank/DDBJ databases">
        <title>Draft Genome sequence of the fungus Inonotus baumii.</title>
        <authorList>
            <person name="Zhu H."/>
            <person name="Lin W."/>
        </authorList>
    </citation>
    <scope>NUCLEOTIDE SEQUENCE</scope>
    <source>
        <strain evidence="2">821</strain>
    </source>
</reference>
<dbReference type="EMBL" id="LNZH02000204">
    <property type="protein sequence ID" value="OCB86243.1"/>
    <property type="molecule type" value="Genomic_DNA"/>
</dbReference>
<gene>
    <name evidence="2" type="ORF">A7U60_g6834</name>
</gene>
<name>A0A9Q5HUH7_SANBA</name>
<evidence type="ECO:0000256" key="1">
    <source>
        <dbReference type="SAM" id="MobiDB-lite"/>
    </source>
</evidence>
<sequence>MSALFDILECAPFAAEHEEVETVSFPDFTSLFLEADANARRRSSRELRVLHTILAEDEEESDGDDDDDDGETIIWITPRPCLSKQGLEEIDDGFSLDGPPSHTDANFSTSSSGSGSGDESTSGVRHCSPISLDRPAAECKFDEPNENDDDDEWVDIEEDEDLEDGVDDDSSGDSSSLSSDDEEESVLSLLFRQEDLLGHEFVYIDETYTNNNYETSLPVESIVYGVHRTSDTYVAAMMLYLKWADLQDEGDEAQARRVLMEIQTTATGAIEDWLSDCPEDNWPLGRARCALIGQLIRLELIPETYISQLIMRMRDDLYLDGRMQVLQALIHYAGPRAVHEANLDAIDIIADFCKAQPGLYVLRWLFLCPEDNWPLGRARCALIGQLIRLELMPETYISQLITRMQDELYLDGRMQVLQALIHYAGPRAVNEANLDAIDIIADFCKARPGLYTMRWLFSKIKKDISAYMLRNRLTDDQDSRFTREELENLLRRALEGEESSSLCKLLVLVLDQRDQRVITNLIRPQRDISWEC</sequence>
<comment type="caution">
    <text evidence="2">The sequence shown here is derived from an EMBL/GenBank/DDBJ whole genome shotgun (WGS) entry which is preliminary data.</text>
</comment>
<feature type="region of interest" description="Disordered" evidence="1">
    <location>
        <begin position="90"/>
        <end position="129"/>
    </location>
</feature>
<accession>A0A9Q5HUH7</accession>
<organism evidence="2 3">
    <name type="scientific">Sanghuangporus baumii</name>
    <name type="common">Phellinus baumii</name>
    <dbReference type="NCBI Taxonomy" id="108892"/>
    <lineage>
        <taxon>Eukaryota</taxon>
        <taxon>Fungi</taxon>
        <taxon>Dikarya</taxon>
        <taxon>Basidiomycota</taxon>
        <taxon>Agaricomycotina</taxon>
        <taxon>Agaricomycetes</taxon>
        <taxon>Hymenochaetales</taxon>
        <taxon>Hymenochaetaceae</taxon>
        <taxon>Sanghuangporus</taxon>
    </lineage>
</organism>
<feature type="compositionally biased region" description="Low complexity" evidence="1">
    <location>
        <begin position="108"/>
        <end position="123"/>
    </location>
</feature>
<evidence type="ECO:0000313" key="2">
    <source>
        <dbReference type="EMBL" id="OCB86243.1"/>
    </source>
</evidence>
<keyword evidence="3" id="KW-1185">Reference proteome</keyword>
<dbReference type="AlphaFoldDB" id="A0A9Q5HUH7"/>
<evidence type="ECO:0000313" key="3">
    <source>
        <dbReference type="Proteomes" id="UP000757232"/>
    </source>
</evidence>
<feature type="region of interest" description="Disordered" evidence="1">
    <location>
        <begin position="159"/>
        <end position="182"/>
    </location>
</feature>
<dbReference type="Proteomes" id="UP000757232">
    <property type="component" value="Unassembled WGS sequence"/>
</dbReference>